<reference evidence="2" key="1">
    <citation type="journal article" date="2022" name="Mol. Ecol. Resour.">
        <title>The genomes of chicory, endive, great burdock and yacon provide insights into Asteraceae palaeo-polyploidization history and plant inulin production.</title>
        <authorList>
            <person name="Fan W."/>
            <person name="Wang S."/>
            <person name="Wang H."/>
            <person name="Wang A."/>
            <person name="Jiang F."/>
            <person name="Liu H."/>
            <person name="Zhao H."/>
            <person name="Xu D."/>
            <person name="Zhang Y."/>
        </authorList>
    </citation>
    <scope>NUCLEOTIDE SEQUENCE [LARGE SCALE GENOMIC DNA]</scope>
    <source>
        <strain evidence="2">cv. Niubang</strain>
    </source>
</reference>
<evidence type="ECO:0000313" key="2">
    <source>
        <dbReference type="Proteomes" id="UP001055879"/>
    </source>
</evidence>
<sequence length="166" mass="18293">MLRTRLVWFTFGFASTAAVMSQFVYKDLLLDRHSLSCQLKQQFDSLESRVSNLETVLPKLLHFLAGIEEKRKGEALKVGKRLASPEGLDANGEPNAQTFASQPKNLASPKLRNIPGGLGVGGGIKSVGLVRVFGLREKLHTCVLGQELCRRKPSVSELNFPCLQDE</sequence>
<reference evidence="1 2" key="2">
    <citation type="journal article" date="2022" name="Mol. Ecol. Resour.">
        <title>The genomes of chicory, endive, great burdock and yacon provide insights into Asteraceae paleo-polyploidization history and plant inulin production.</title>
        <authorList>
            <person name="Fan W."/>
            <person name="Wang S."/>
            <person name="Wang H."/>
            <person name="Wang A."/>
            <person name="Jiang F."/>
            <person name="Liu H."/>
            <person name="Zhao H."/>
            <person name="Xu D."/>
            <person name="Zhang Y."/>
        </authorList>
    </citation>
    <scope>NUCLEOTIDE SEQUENCE [LARGE SCALE GENOMIC DNA]</scope>
    <source>
        <strain evidence="2">cv. Niubang</strain>
    </source>
</reference>
<dbReference type="EMBL" id="CM042049">
    <property type="protein sequence ID" value="KAI3746752.1"/>
    <property type="molecule type" value="Genomic_DNA"/>
</dbReference>
<evidence type="ECO:0000313" key="1">
    <source>
        <dbReference type="EMBL" id="KAI3746752.1"/>
    </source>
</evidence>
<organism evidence="1 2">
    <name type="scientific">Arctium lappa</name>
    <name type="common">Greater burdock</name>
    <name type="synonym">Lappa major</name>
    <dbReference type="NCBI Taxonomy" id="4217"/>
    <lineage>
        <taxon>Eukaryota</taxon>
        <taxon>Viridiplantae</taxon>
        <taxon>Streptophyta</taxon>
        <taxon>Embryophyta</taxon>
        <taxon>Tracheophyta</taxon>
        <taxon>Spermatophyta</taxon>
        <taxon>Magnoliopsida</taxon>
        <taxon>eudicotyledons</taxon>
        <taxon>Gunneridae</taxon>
        <taxon>Pentapetalae</taxon>
        <taxon>asterids</taxon>
        <taxon>campanulids</taxon>
        <taxon>Asterales</taxon>
        <taxon>Asteraceae</taxon>
        <taxon>Carduoideae</taxon>
        <taxon>Cardueae</taxon>
        <taxon>Arctiinae</taxon>
        <taxon>Arctium</taxon>
    </lineage>
</organism>
<dbReference type="Proteomes" id="UP001055879">
    <property type="component" value="Linkage Group LG03"/>
</dbReference>
<keyword evidence="2" id="KW-1185">Reference proteome</keyword>
<proteinExistence type="predicted"/>
<gene>
    <name evidence="1" type="ORF">L6452_09191</name>
</gene>
<accession>A0ACB9DJM9</accession>
<name>A0ACB9DJM9_ARCLA</name>
<comment type="caution">
    <text evidence="1">The sequence shown here is derived from an EMBL/GenBank/DDBJ whole genome shotgun (WGS) entry which is preliminary data.</text>
</comment>
<protein>
    <submittedName>
        <fullName evidence="1">Uncharacterized protein</fullName>
    </submittedName>
</protein>